<protein>
    <recommendedName>
        <fullName evidence="5">HTH tetR-type domain-containing protein</fullName>
    </recommendedName>
</protein>
<dbReference type="InterPro" id="IPR001647">
    <property type="entry name" value="HTH_TetR"/>
</dbReference>
<keyword evidence="3" id="KW-0804">Transcription</keyword>
<keyword evidence="1" id="KW-0805">Transcription regulation</keyword>
<evidence type="ECO:0000313" key="7">
    <source>
        <dbReference type="Proteomes" id="UP000192707"/>
    </source>
</evidence>
<dbReference type="Pfam" id="PF00440">
    <property type="entry name" value="TetR_N"/>
    <property type="match status" value="1"/>
</dbReference>
<evidence type="ECO:0000313" key="6">
    <source>
        <dbReference type="EMBL" id="ORA08130.1"/>
    </source>
</evidence>
<dbReference type="Gene3D" id="1.10.10.60">
    <property type="entry name" value="Homeodomain-like"/>
    <property type="match status" value="1"/>
</dbReference>
<dbReference type="EMBL" id="MVHG01000104">
    <property type="protein sequence ID" value="ORA08130.1"/>
    <property type="molecule type" value="Genomic_DNA"/>
</dbReference>
<reference evidence="6 7" key="1">
    <citation type="submission" date="2016-12" db="EMBL/GenBank/DDBJ databases">
        <title>The new phylogeny of genus Mycobacterium.</title>
        <authorList>
            <person name="Tortoli E."/>
            <person name="Trovato A."/>
            <person name="Cirillo D.M."/>
        </authorList>
    </citation>
    <scope>NUCLEOTIDE SEQUENCE [LARGE SCALE GENOMIC DNA]</scope>
    <source>
        <strain evidence="6 7">DSM 45069</strain>
    </source>
</reference>
<dbReference type="InterPro" id="IPR050109">
    <property type="entry name" value="HTH-type_TetR-like_transc_reg"/>
</dbReference>
<gene>
    <name evidence="6" type="ORF">BST14_24925</name>
</gene>
<dbReference type="Proteomes" id="UP000192707">
    <property type="component" value="Unassembled WGS sequence"/>
</dbReference>
<name>A0A1W9Z794_MYCAI</name>
<accession>A0A1W9Z794</accession>
<dbReference type="SUPFAM" id="SSF48498">
    <property type="entry name" value="Tetracyclin repressor-like, C-terminal domain"/>
    <property type="match status" value="1"/>
</dbReference>
<evidence type="ECO:0000259" key="5">
    <source>
        <dbReference type="PROSITE" id="PS50977"/>
    </source>
</evidence>
<dbReference type="InterPro" id="IPR009057">
    <property type="entry name" value="Homeodomain-like_sf"/>
</dbReference>
<dbReference type="SUPFAM" id="SSF46689">
    <property type="entry name" value="Homeodomain-like"/>
    <property type="match status" value="1"/>
</dbReference>
<evidence type="ECO:0000256" key="4">
    <source>
        <dbReference type="PROSITE-ProRule" id="PRU00335"/>
    </source>
</evidence>
<evidence type="ECO:0000256" key="1">
    <source>
        <dbReference type="ARBA" id="ARBA00023015"/>
    </source>
</evidence>
<dbReference type="GO" id="GO:0003700">
    <property type="term" value="F:DNA-binding transcription factor activity"/>
    <property type="evidence" value="ECO:0007669"/>
    <property type="project" value="TreeGrafter"/>
</dbReference>
<dbReference type="InterPro" id="IPR036271">
    <property type="entry name" value="Tet_transcr_reg_TetR-rel_C_sf"/>
</dbReference>
<organism evidence="6 7">
    <name type="scientific">Mycobacterium arosiense ATCC BAA-1401 = DSM 45069</name>
    <dbReference type="NCBI Taxonomy" id="1265311"/>
    <lineage>
        <taxon>Bacteria</taxon>
        <taxon>Bacillati</taxon>
        <taxon>Actinomycetota</taxon>
        <taxon>Actinomycetes</taxon>
        <taxon>Mycobacteriales</taxon>
        <taxon>Mycobacteriaceae</taxon>
        <taxon>Mycobacterium</taxon>
        <taxon>Mycobacterium avium complex (MAC)</taxon>
    </lineage>
</organism>
<comment type="caution">
    <text evidence="6">The sequence shown here is derived from an EMBL/GenBank/DDBJ whole genome shotgun (WGS) entry which is preliminary data.</text>
</comment>
<feature type="domain" description="HTH tetR-type" evidence="5">
    <location>
        <begin position="1"/>
        <end position="59"/>
    </location>
</feature>
<dbReference type="PANTHER" id="PTHR30055">
    <property type="entry name" value="HTH-TYPE TRANSCRIPTIONAL REGULATOR RUTR"/>
    <property type="match status" value="1"/>
</dbReference>
<dbReference type="AlphaFoldDB" id="A0A1W9Z794"/>
<dbReference type="PRINTS" id="PR00455">
    <property type="entry name" value="HTHTETR"/>
</dbReference>
<evidence type="ECO:0000256" key="3">
    <source>
        <dbReference type="ARBA" id="ARBA00023163"/>
    </source>
</evidence>
<dbReference type="Gene3D" id="1.10.357.10">
    <property type="entry name" value="Tetracycline Repressor, domain 2"/>
    <property type="match status" value="1"/>
</dbReference>
<evidence type="ECO:0000256" key="2">
    <source>
        <dbReference type="ARBA" id="ARBA00023125"/>
    </source>
</evidence>
<keyword evidence="2 4" id="KW-0238">DNA-binding</keyword>
<dbReference type="PANTHER" id="PTHR30055:SF234">
    <property type="entry name" value="HTH-TYPE TRANSCRIPTIONAL REGULATOR BETI"/>
    <property type="match status" value="1"/>
</dbReference>
<dbReference type="GO" id="GO:0000976">
    <property type="term" value="F:transcription cis-regulatory region binding"/>
    <property type="evidence" value="ECO:0007669"/>
    <property type="project" value="TreeGrafter"/>
</dbReference>
<dbReference type="PROSITE" id="PS50977">
    <property type="entry name" value="HTH_TETR_2"/>
    <property type="match status" value="1"/>
</dbReference>
<proteinExistence type="predicted"/>
<keyword evidence="7" id="KW-1185">Reference proteome</keyword>
<feature type="DNA-binding region" description="H-T-H motif" evidence="4">
    <location>
        <begin position="22"/>
        <end position="41"/>
    </location>
</feature>
<sequence length="198" mass="21505">MEAKLLPAVEDLLRERSIHEIGLDELLSRAGVAKSTFYYHFRHKVDLLIRLAGRVADDVLTGNGWWAAFPTSRSELGARIAVTFEAYRRHALLISALLDASPSDAELRATVEGTFETASREVAAHIASGQKRGKVRTDVRADAAATWIMSMMVWGLPRMVDPGAESDDVAVAAESLAVIIWQALYSGVTKPAGKKSAS</sequence>